<dbReference type="RefSeq" id="WP_375354572.1">
    <property type="nucleotide sequence ID" value="NZ_JBHHMI010000005.1"/>
</dbReference>
<dbReference type="SUPFAM" id="SSF51261">
    <property type="entry name" value="Duplicated hybrid motif"/>
    <property type="match status" value="1"/>
</dbReference>
<proteinExistence type="predicted"/>
<dbReference type="InterPro" id="IPR016047">
    <property type="entry name" value="M23ase_b-sheet_dom"/>
</dbReference>
<reference evidence="6 7" key="1">
    <citation type="submission" date="2024-09" db="EMBL/GenBank/DDBJ databases">
        <title>Paenibacillus zeirhizospherea sp. nov., isolated from surface of the maize (Zea mays) roots in a horticulture field, Hungary.</title>
        <authorList>
            <person name="Marton D."/>
            <person name="Farkas M."/>
            <person name="Bedics A."/>
            <person name="Toth E."/>
            <person name="Tancsics A."/>
            <person name="Boka K."/>
            <person name="Maroti G."/>
            <person name="Kriszt B."/>
            <person name="Cserhati M."/>
        </authorList>
    </citation>
    <scope>NUCLEOTIDE SEQUENCE [LARGE SCALE GENOMIC DNA]</scope>
    <source>
        <strain evidence="6 7">KCTC 33519</strain>
    </source>
</reference>
<dbReference type="PANTHER" id="PTHR21666">
    <property type="entry name" value="PEPTIDASE-RELATED"/>
    <property type="match status" value="1"/>
</dbReference>
<feature type="domain" description="Peptidoglycan hydrolase PcsB coiled-coil" evidence="5">
    <location>
        <begin position="105"/>
        <end position="178"/>
    </location>
</feature>
<evidence type="ECO:0000259" key="5">
    <source>
        <dbReference type="Pfam" id="PF24568"/>
    </source>
</evidence>
<keyword evidence="7" id="KW-1185">Reference proteome</keyword>
<dbReference type="InterPro" id="IPR011055">
    <property type="entry name" value="Dup_hybrid_motif"/>
</dbReference>
<name>A0ABV5ARR1_9BACL</name>
<evidence type="ECO:0000256" key="3">
    <source>
        <dbReference type="SAM" id="SignalP"/>
    </source>
</evidence>
<evidence type="ECO:0000313" key="6">
    <source>
        <dbReference type="EMBL" id="MFB5266695.1"/>
    </source>
</evidence>
<keyword evidence="1 3" id="KW-0732">Signal</keyword>
<evidence type="ECO:0000256" key="1">
    <source>
        <dbReference type="ARBA" id="ARBA00022729"/>
    </source>
</evidence>
<sequence length="419" mass="46001">MKKTVSVMAAVLTAALVFQSGNVQAGSISDINKQLNQLNNQSQSAKQEKEDAAAQKQQAQHYKNKTMQHLKLVLEQLNDVSEQLTRVAVDIENTEDNLRKTKREIQEATDRIAAREKTLESRVRLMYTDGTVSYLDVLLSSTSFNDFITRIDSIKMIVDQDQFLLDEHKKDKALVVSKKKELDAQYAYAKSLYTIKQDVKKQLDAKEEEKQRLIASYNERIIEADEISEESDQMLVQIAGKRSALLQQKNKLQAEQAARAARARAAAAAAAAKRSSGSTAAASSYMGGSGVLAMPVSGYRLSSGYGPRTHPISGQVGKMHTGIDLAAPQGTDIHAAEGGVVIVAEWWSGYGNTVVIDHGNGLWTLYGHIRNGGIKVRTGQTVKRGEKIAEVGSTGNSTGPHCHFEVRENNSPVNPWNYL</sequence>
<evidence type="ECO:0000256" key="2">
    <source>
        <dbReference type="SAM" id="Coils"/>
    </source>
</evidence>
<evidence type="ECO:0000313" key="7">
    <source>
        <dbReference type="Proteomes" id="UP001580346"/>
    </source>
</evidence>
<dbReference type="EMBL" id="JBHHMI010000005">
    <property type="protein sequence ID" value="MFB5266695.1"/>
    <property type="molecule type" value="Genomic_DNA"/>
</dbReference>
<keyword evidence="6" id="KW-0378">Hydrolase</keyword>
<dbReference type="Gene3D" id="6.10.250.3150">
    <property type="match status" value="1"/>
</dbReference>
<dbReference type="CDD" id="cd12797">
    <property type="entry name" value="M23_peptidase"/>
    <property type="match status" value="1"/>
</dbReference>
<evidence type="ECO:0000259" key="4">
    <source>
        <dbReference type="Pfam" id="PF01551"/>
    </source>
</evidence>
<protein>
    <submittedName>
        <fullName evidence="6">Murein hydrolase activator EnvC family protein</fullName>
    </submittedName>
</protein>
<dbReference type="Gene3D" id="2.70.70.10">
    <property type="entry name" value="Glucose Permease (Domain IIA)"/>
    <property type="match status" value="1"/>
</dbReference>
<organism evidence="6 7">
    <name type="scientific">Paenibacillus enshidis</name>
    <dbReference type="NCBI Taxonomy" id="1458439"/>
    <lineage>
        <taxon>Bacteria</taxon>
        <taxon>Bacillati</taxon>
        <taxon>Bacillota</taxon>
        <taxon>Bacilli</taxon>
        <taxon>Bacillales</taxon>
        <taxon>Paenibacillaceae</taxon>
        <taxon>Paenibacillus</taxon>
    </lineage>
</organism>
<dbReference type="Pfam" id="PF01551">
    <property type="entry name" value="Peptidase_M23"/>
    <property type="match status" value="1"/>
</dbReference>
<keyword evidence="2" id="KW-0175">Coiled coil</keyword>
<dbReference type="Pfam" id="PF24568">
    <property type="entry name" value="CC_PcsB"/>
    <property type="match status" value="1"/>
</dbReference>
<feature type="domain" description="M23ase beta-sheet core" evidence="4">
    <location>
        <begin position="318"/>
        <end position="415"/>
    </location>
</feature>
<dbReference type="InterPro" id="IPR057309">
    <property type="entry name" value="PcsB_CC"/>
</dbReference>
<gene>
    <name evidence="6" type="ORF">ACE41H_07840</name>
</gene>
<feature type="coiled-coil region" evidence="2">
    <location>
        <begin position="189"/>
        <end position="220"/>
    </location>
</feature>
<dbReference type="Proteomes" id="UP001580346">
    <property type="component" value="Unassembled WGS sequence"/>
</dbReference>
<comment type="caution">
    <text evidence="6">The sequence shown here is derived from an EMBL/GenBank/DDBJ whole genome shotgun (WGS) entry which is preliminary data.</text>
</comment>
<dbReference type="GO" id="GO:0016787">
    <property type="term" value="F:hydrolase activity"/>
    <property type="evidence" value="ECO:0007669"/>
    <property type="project" value="UniProtKB-KW"/>
</dbReference>
<feature type="chain" id="PRO_5046554908" evidence="3">
    <location>
        <begin position="26"/>
        <end position="419"/>
    </location>
</feature>
<accession>A0ABV5ARR1</accession>
<feature type="signal peptide" evidence="3">
    <location>
        <begin position="1"/>
        <end position="25"/>
    </location>
</feature>
<dbReference type="PANTHER" id="PTHR21666:SF289">
    <property type="entry name" value="L-ALA--D-GLU ENDOPEPTIDASE"/>
    <property type="match status" value="1"/>
</dbReference>
<dbReference type="InterPro" id="IPR050570">
    <property type="entry name" value="Cell_wall_metabolism_enzyme"/>
</dbReference>
<feature type="coiled-coil region" evidence="2">
    <location>
        <begin position="28"/>
        <end position="118"/>
    </location>
</feature>